<evidence type="ECO:0000256" key="1">
    <source>
        <dbReference type="SAM" id="Phobius"/>
    </source>
</evidence>
<dbReference type="PANTHER" id="PTHR32063">
    <property type="match status" value="1"/>
</dbReference>
<dbReference type="SUPFAM" id="SSF82714">
    <property type="entry name" value="Multidrug efflux transporter AcrB TolC docking domain, DN and DC subdomains"/>
    <property type="match status" value="2"/>
</dbReference>
<name>H5SAT8_9BACT</name>
<dbReference type="Gene3D" id="1.20.1640.10">
    <property type="entry name" value="Multidrug efflux transporter AcrB transmembrane domain"/>
    <property type="match status" value="2"/>
</dbReference>
<keyword evidence="1" id="KW-0812">Transmembrane</keyword>
<evidence type="ECO:0000313" key="2">
    <source>
        <dbReference type="EMBL" id="BAL53274.1"/>
    </source>
</evidence>
<sequence>MAEKSFFVLRHRKAILFISAALCAAGIYCAYRMPSAVFPQTDFPRVVILIDNGVMPADEMMAMITRPVEEAMKNIPGTVNIRSTTGRGSADISVFFDWSTDMERAELYVLGRLAQIRSQLPPSAEFSVHRLTFSAFPILGVSLTSSKLNVMQVWEIARYELSPRLLRIPGVAQVKIVGGRQPEYHVLVDTVKLEALHLTLKEVVDALANTNELIPSGMHEENRQLYLTVLDNRVRRPKDLGEVVLAWRDGSPVYLREVADVRLGEAPQFNVVTADGRPAVLMNIYSQPNNASTTRIAAALHDELNRIRRDYPPDMRLAIFYDQSVFVKEGERSVWEAIVFGLALSAIVLLLFLRNIWTTIVAVAVIPATVLITIIGLRACGMSFNLMTLGGIAAAVGIIIDDAIVVAEAIYAKLMAGYEPANAVTAAVLEVGRPLVGSTFTPVVVFFPLTYLEGVAGVFFRALALTMVFALLTSLVLAVTFTPALASLVLRRGSGQVQNELEQGGPVLRACVSLYERVALFALRWYILALFIICALPLGAVWLYGRLETGFLPEMDEGAFVLDYFTRPGTSLQETDRILKHVEQILLETPEVESFSRRTGARLALAIAEPNTGDFLVKLRSDRKRSTAEVIADLRQKIHLAEPALHTEFPGVLSDLIGDLTWSPDPCEIKIFSTDIQVLKSQATAIAKAIETIPGVVDVNDGLVVAGPVLRFIARPEQTARLGLSPADVGNLLRTALLGTEASFVLQGDRVIPVRVLIPPRERDSETRIRQIPVRVDSNRTTTLEDLVDVQYEPGMLEMHREDLRQLVAVTARFEGLDLGTGMRRIQQRLRDEVHLPPGAWLEFGGLYEQQQRSFRNLTLVLLAAAFLVFTVLLVEFHAFLQPLAIVGGSLLALFGVLVALYLTGITLNIVSFLGAIIGMGIVAKNGILMMDYVGHLQAAGLPLREALVQSGRRRLRPVLMTSVTTLLGLLPLAYGIGAGADMLRPLAVAVIGALVFSLLLSLVATPVLYDVLVRCLGLERHSQKN</sequence>
<protein>
    <submittedName>
        <fullName evidence="2">Acriflavin resistance protein</fullName>
    </submittedName>
</protein>
<keyword evidence="1" id="KW-1133">Transmembrane helix</keyword>
<feature type="transmembrane region" description="Helical" evidence="1">
    <location>
        <begin position="523"/>
        <end position="545"/>
    </location>
</feature>
<proteinExistence type="predicted"/>
<dbReference type="GO" id="GO:0005886">
    <property type="term" value="C:plasma membrane"/>
    <property type="evidence" value="ECO:0007669"/>
    <property type="project" value="TreeGrafter"/>
</dbReference>
<dbReference type="Gene3D" id="3.30.70.1320">
    <property type="entry name" value="Multidrug efflux transporter AcrB pore domain like"/>
    <property type="match status" value="1"/>
</dbReference>
<reference evidence="2" key="1">
    <citation type="journal article" date="2005" name="Environ. Microbiol.">
        <title>Genetic and functional properties of uncultivated thermophilic crenarchaeotes from a subsurface gold mine as revealed by analysis of genome fragments.</title>
        <authorList>
            <person name="Nunoura T."/>
            <person name="Hirayama H."/>
            <person name="Takami H."/>
            <person name="Oida H."/>
            <person name="Nishi S."/>
            <person name="Shimamura S."/>
            <person name="Suzuki Y."/>
            <person name="Inagaki F."/>
            <person name="Takai K."/>
            <person name="Nealson K.H."/>
            <person name="Horikoshi K."/>
        </authorList>
    </citation>
    <scope>NUCLEOTIDE SEQUENCE</scope>
</reference>
<feature type="transmembrane region" description="Helical" evidence="1">
    <location>
        <begin position="359"/>
        <end position="377"/>
    </location>
</feature>
<organism evidence="2">
    <name type="scientific">uncultured Planctomycetota bacterium</name>
    <dbReference type="NCBI Taxonomy" id="120965"/>
    <lineage>
        <taxon>Bacteria</taxon>
        <taxon>Pseudomonadati</taxon>
        <taxon>Planctomycetota</taxon>
        <taxon>environmental samples</taxon>
    </lineage>
</organism>
<dbReference type="SUPFAM" id="SSF82693">
    <property type="entry name" value="Multidrug efflux transporter AcrB pore domain, PN1, PN2, PC1 and PC2 subdomains"/>
    <property type="match status" value="3"/>
</dbReference>
<dbReference type="InterPro" id="IPR001036">
    <property type="entry name" value="Acrflvin-R"/>
</dbReference>
<dbReference type="SUPFAM" id="SSF82866">
    <property type="entry name" value="Multidrug efflux transporter AcrB transmembrane domain"/>
    <property type="match status" value="2"/>
</dbReference>
<dbReference type="EMBL" id="AP011653">
    <property type="protein sequence ID" value="BAL53274.1"/>
    <property type="molecule type" value="Genomic_DNA"/>
</dbReference>
<feature type="transmembrane region" description="Helical" evidence="1">
    <location>
        <begin position="860"/>
        <end position="881"/>
    </location>
</feature>
<feature type="transmembrane region" description="Helical" evidence="1">
    <location>
        <begin position="389"/>
        <end position="411"/>
    </location>
</feature>
<dbReference type="PRINTS" id="PR00702">
    <property type="entry name" value="ACRIFLAVINRP"/>
</dbReference>
<reference evidence="2" key="2">
    <citation type="journal article" date="2012" name="PLoS ONE">
        <title>A Deeply Branching Thermophilic Bacterium with an Ancient Acetyl-CoA Pathway Dominates a Subsurface Ecosystem.</title>
        <authorList>
            <person name="Takami H."/>
            <person name="Noguchi H."/>
            <person name="Takaki Y."/>
            <person name="Uchiyama I."/>
            <person name="Toyoda A."/>
            <person name="Nishi S."/>
            <person name="Chee G.-J."/>
            <person name="Arai W."/>
            <person name="Nunoura T."/>
            <person name="Itoh T."/>
            <person name="Hattori M."/>
            <person name="Takai K."/>
        </authorList>
    </citation>
    <scope>NUCLEOTIDE SEQUENCE</scope>
</reference>
<dbReference type="Gene3D" id="3.30.2090.10">
    <property type="entry name" value="Multidrug efflux transporter AcrB TolC docking domain, DN and DC subdomains"/>
    <property type="match status" value="2"/>
</dbReference>
<feature type="transmembrane region" description="Helical" evidence="1">
    <location>
        <begin position="987"/>
        <end position="1013"/>
    </location>
</feature>
<dbReference type="InterPro" id="IPR027463">
    <property type="entry name" value="AcrB_DN_DC_subdom"/>
</dbReference>
<dbReference type="Gene3D" id="3.30.70.1440">
    <property type="entry name" value="Multidrug efflux transporter AcrB pore domain"/>
    <property type="match status" value="1"/>
</dbReference>
<dbReference type="GO" id="GO:0042910">
    <property type="term" value="F:xenobiotic transmembrane transporter activity"/>
    <property type="evidence" value="ECO:0007669"/>
    <property type="project" value="TreeGrafter"/>
</dbReference>
<keyword evidence="1" id="KW-0472">Membrane</keyword>
<dbReference type="AlphaFoldDB" id="H5SAT8"/>
<feature type="transmembrane region" description="Helical" evidence="1">
    <location>
        <begin position="458"/>
        <end position="481"/>
    </location>
</feature>
<dbReference type="PANTHER" id="PTHR32063:SF24">
    <property type="entry name" value="CATION EFFLUX SYSTEM (ACRB_ACRD_ACRF FAMILY)"/>
    <property type="match status" value="1"/>
</dbReference>
<feature type="transmembrane region" description="Helical" evidence="1">
    <location>
        <begin position="431"/>
        <end position="451"/>
    </location>
</feature>
<feature type="transmembrane region" description="Helical" evidence="1">
    <location>
        <begin position="959"/>
        <end position="981"/>
    </location>
</feature>
<feature type="transmembrane region" description="Helical" evidence="1">
    <location>
        <begin position="14"/>
        <end position="31"/>
    </location>
</feature>
<gene>
    <name evidence="2" type="ORF">HGMM_F06C06C19</name>
</gene>
<dbReference type="Gene3D" id="3.30.70.1430">
    <property type="entry name" value="Multidrug efflux transporter AcrB pore domain"/>
    <property type="match status" value="2"/>
</dbReference>
<feature type="transmembrane region" description="Helical" evidence="1">
    <location>
        <begin position="893"/>
        <end position="923"/>
    </location>
</feature>
<accession>H5SAT8</accession>
<dbReference type="Pfam" id="PF00873">
    <property type="entry name" value="ACR_tran"/>
    <property type="match status" value="1"/>
</dbReference>